<dbReference type="AlphaFoldDB" id="A0A6F8PVZ8"/>
<evidence type="ECO:0000313" key="1">
    <source>
        <dbReference type="EMBL" id="BBP46295.1"/>
    </source>
</evidence>
<dbReference type="RefSeq" id="WP_173272775.1">
    <property type="nucleotide sequence ID" value="NZ_AP021889.1"/>
</dbReference>
<proteinExistence type="predicted"/>
<accession>A0A6F8PVZ8</accession>
<organism evidence="1 2">
    <name type="scientific">Thiosulfatimonas sediminis</name>
    <dbReference type="NCBI Taxonomy" id="2675054"/>
    <lineage>
        <taxon>Bacteria</taxon>
        <taxon>Pseudomonadati</taxon>
        <taxon>Pseudomonadota</taxon>
        <taxon>Gammaproteobacteria</taxon>
        <taxon>Thiotrichales</taxon>
        <taxon>Piscirickettsiaceae</taxon>
        <taxon>Thiosulfatimonas</taxon>
    </lineage>
</organism>
<sequence>MSFYRDLLTEQYGSEIGSIVGCGLDRLERKVSSIEIQEAVQFYEANKITINHEAINHRREAVANFVREQFY</sequence>
<protein>
    <submittedName>
        <fullName evidence="1">Uncharacterized protein</fullName>
    </submittedName>
</protein>
<dbReference type="KEGG" id="tse:THMIRHAS_16680"/>
<keyword evidence="2" id="KW-1185">Reference proteome</keyword>
<dbReference type="Proteomes" id="UP000501726">
    <property type="component" value="Chromosome"/>
</dbReference>
<name>A0A6F8PVZ8_9GAMM</name>
<reference evidence="2" key="1">
    <citation type="submission" date="2019-11" db="EMBL/GenBank/DDBJ databases">
        <title>Isolation and characterization of two novel species in the genus Thiomicrorhabdus.</title>
        <authorList>
            <person name="Mochizuki J."/>
            <person name="Kojima H."/>
            <person name="Fukui M."/>
        </authorList>
    </citation>
    <scope>NUCLEOTIDE SEQUENCE [LARGE SCALE GENOMIC DNA]</scope>
    <source>
        <strain evidence="2">aks77</strain>
    </source>
</reference>
<gene>
    <name evidence="1" type="ORF">THMIRHAS_16680</name>
</gene>
<dbReference type="EMBL" id="AP021889">
    <property type="protein sequence ID" value="BBP46295.1"/>
    <property type="molecule type" value="Genomic_DNA"/>
</dbReference>
<evidence type="ECO:0000313" key="2">
    <source>
        <dbReference type="Proteomes" id="UP000501726"/>
    </source>
</evidence>